<evidence type="ECO:0000256" key="4">
    <source>
        <dbReference type="PIRSR" id="PIRSR001365-1"/>
    </source>
</evidence>
<accession>A0A841PTH7</accession>
<dbReference type="PANTHER" id="PTHR12128">
    <property type="entry name" value="DIHYDRODIPICOLINATE SYNTHASE"/>
    <property type="match status" value="1"/>
</dbReference>
<comment type="caution">
    <text evidence="6">The sequence shown here is derived from an EMBL/GenBank/DDBJ whole genome shotgun (WGS) entry which is preliminary data.</text>
</comment>
<evidence type="ECO:0000256" key="3">
    <source>
        <dbReference type="PIRNR" id="PIRNR001365"/>
    </source>
</evidence>
<dbReference type="EC" id="4.3.3.7" evidence="6"/>
<gene>
    <name evidence="6" type="ORF">HNQ71_006569</name>
</gene>
<reference evidence="6 7" key="1">
    <citation type="submission" date="2020-08" db="EMBL/GenBank/DDBJ databases">
        <title>Genomic Encyclopedia of Type Strains, Phase IV (KMG-IV): sequencing the most valuable type-strain genomes for metagenomic binning, comparative biology and taxonomic classification.</title>
        <authorList>
            <person name="Goeker M."/>
        </authorList>
    </citation>
    <scope>NUCLEOTIDE SEQUENCE [LARGE SCALE GENOMIC DNA]</scope>
    <source>
        <strain evidence="6 7">DSM 100039</strain>
    </source>
</reference>
<dbReference type="SUPFAM" id="SSF51569">
    <property type="entry name" value="Aldolase"/>
    <property type="match status" value="1"/>
</dbReference>
<dbReference type="InterPro" id="IPR013785">
    <property type="entry name" value="Aldolase_TIM"/>
</dbReference>
<protein>
    <submittedName>
        <fullName evidence="6">4-hydroxy-tetrahydrodipicolinate synthase</fullName>
        <ecNumber evidence="6">4.3.3.7</ecNumber>
    </submittedName>
</protein>
<dbReference type="PANTHER" id="PTHR12128:SF66">
    <property type="entry name" value="4-HYDROXY-2-OXOGLUTARATE ALDOLASE, MITOCHONDRIAL"/>
    <property type="match status" value="1"/>
</dbReference>
<organism evidence="6 7">
    <name type="scientific">Mesorhizobium sangaii</name>
    <dbReference type="NCBI Taxonomy" id="505389"/>
    <lineage>
        <taxon>Bacteria</taxon>
        <taxon>Pseudomonadati</taxon>
        <taxon>Pseudomonadota</taxon>
        <taxon>Alphaproteobacteria</taxon>
        <taxon>Hyphomicrobiales</taxon>
        <taxon>Phyllobacteriaceae</taxon>
        <taxon>Mesorhizobium</taxon>
    </lineage>
</organism>
<dbReference type="PIRSF" id="PIRSF001365">
    <property type="entry name" value="DHDPS"/>
    <property type="match status" value="1"/>
</dbReference>
<dbReference type="GO" id="GO:0008840">
    <property type="term" value="F:4-hydroxy-tetrahydrodipicolinate synthase activity"/>
    <property type="evidence" value="ECO:0007669"/>
    <property type="project" value="UniProtKB-EC"/>
</dbReference>
<name>A0A841PTH7_9HYPH</name>
<feature type="active site" description="Proton donor/acceptor" evidence="4">
    <location>
        <position position="135"/>
    </location>
</feature>
<dbReference type="AlphaFoldDB" id="A0A841PTH7"/>
<feature type="binding site" evidence="5">
    <location>
        <position position="47"/>
    </location>
    <ligand>
        <name>pyruvate</name>
        <dbReference type="ChEBI" id="CHEBI:15361"/>
    </ligand>
</feature>
<dbReference type="Pfam" id="PF00701">
    <property type="entry name" value="DHDPS"/>
    <property type="match status" value="1"/>
</dbReference>
<sequence length="300" mass="32095">MAFLSGLSAFPITPSDRDGRVDTKALRRLIRRLCAAKVDSIGLLGSTGTYIYLTREERRAALAEALDEAGGQTPVVVGVGALRTDEAVKLAQDAKALGAAAGLLAAVSYTPLTEDEVFEHFSTVAREGGLPIVIYDNPGTTHFHFTPALVSRLAKVPGIVAIKNPTDKSEAIESHLAGQRSIVPEGFSIGYSGDWNATEAMIAGADTWYSVLAGILPEVCMKIVRASQTGDAAEARRLGAALTPIWDLFKQFSSLRVVYVLAELLDICRAELPRPILPLSAVAKRQIVEALERLPAGIFR</sequence>
<proteinExistence type="inferred from homology"/>
<dbReference type="Proteomes" id="UP000556329">
    <property type="component" value="Unassembled WGS sequence"/>
</dbReference>
<dbReference type="SMART" id="SM01130">
    <property type="entry name" value="DHDPS"/>
    <property type="match status" value="1"/>
</dbReference>
<dbReference type="RefSeq" id="WP_184877996.1">
    <property type="nucleotide sequence ID" value="NZ_JACHEF010000010.1"/>
</dbReference>
<dbReference type="GO" id="GO:0005829">
    <property type="term" value="C:cytosol"/>
    <property type="evidence" value="ECO:0007669"/>
    <property type="project" value="TreeGrafter"/>
</dbReference>
<keyword evidence="7" id="KW-1185">Reference proteome</keyword>
<dbReference type="CDD" id="cd00408">
    <property type="entry name" value="DHDPS-like"/>
    <property type="match status" value="1"/>
</dbReference>
<feature type="active site" description="Schiff-base intermediate with substrate" evidence="4">
    <location>
        <position position="163"/>
    </location>
</feature>
<evidence type="ECO:0000256" key="1">
    <source>
        <dbReference type="ARBA" id="ARBA00007592"/>
    </source>
</evidence>
<evidence type="ECO:0000256" key="2">
    <source>
        <dbReference type="ARBA" id="ARBA00023239"/>
    </source>
</evidence>
<evidence type="ECO:0000313" key="6">
    <source>
        <dbReference type="EMBL" id="MBB6413860.1"/>
    </source>
</evidence>
<dbReference type="EMBL" id="JACHEF010000010">
    <property type="protein sequence ID" value="MBB6413860.1"/>
    <property type="molecule type" value="Genomic_DNA"/>
</dbReference>
<dbReference type="InterPro" id="IPR002220">
    <property type="entry name" value="DapA-like"/>
</dbReference>
<dbReference type="PRINTS" id="PR00146">
    <property type="entry name" value="DHPICSNTHASE"/>
</dbReference>
<comment type="similarity">
    <text evidence="1 3">Belongs to the DapA family.</text>
</comment>
<evidence type="ECO:0000256" key="5">
    <source>
        <dbReference type="PIRSR" id="PIRSR001365-2"/>
    </source>
</evidence>
<dbReference type="Gene3D" id="3.20.20.70">
    <property type="entry name" value="Aldolase class I"/>
    <property type="match status" value="1"/>
</dbReference>
<evidence type="ECO:0000313" key="7">
    <source>
        <dbReference type="Proteomes" id="UP000556329"/>
    </source>
</evidence>
<keyword evidence="2 3" id="KW-0456">Lyase</keyword>